<dbReference type="RefSeq" id="WP_132691907.1">
    <property type="nucleotide sequence ID" value="NZ_SMFT01000005.1"/>
</dbReference>
<dbReference type="InterPro" id="IPR020274">
    <property type="entry name" value="Uncharacterised_HI1496"/>
</dbReference>
<evidence type="ECO:0000313" key="3">
    <source>
        <dbReference type="Proteomes" id="UP000294702"/>
    </source>
</evidence>
<proteinExistence type="predicted"/>
<accession>A0A4R1FQX1</accession>
<dbReference type="Proteomes" id="UP000294702">
    <property type="component" value="Unassembled WGS sequence"/>
</dbReference>
<evidence type="ECO:0000313" key="2">
    <source>
        <dbReference type="EMBL" id="TCJ95944.1"/>
    </source>
</evidence>
<name>A0A4R1FQX1_9PAST</name>
<organism evidence="2 3">
    <name type="scientific">Volucribacter psittacicida</name>
    <dbReference type="NCBI Taxonomy" id="203482"/>
    <lineage>
        <taxon>Bacteria</taxon>
        <taxon>Pseudomonadati</taxon>
        <taxon>Pseudomonadota</taxon>
        <taxon>Gammaproteobacteria</taxon>
        <taxon>Pasteurellales</taxon>
        <taxon>Pasteurellaceae</taxon>
        <taxon>Volucribacter</taxon>
    </lineage>
</organism>
<feature type="coiled-coil region" evidence="1">
    <location>
        <begin position="22"/>
        <end position="63"/>
    </location>
</feature>
<keyword evidence="3" id="KW-1185">Reference proteome</keyword>
<dbReference type="EMBL" id="SMFT01000005">
    <property type="protein sequence ID" value="TCJ95944.1"/>
    <property type="molecule type" value="Genomic_DNA"/>
</dbReference>
<dbReference type="Pfam" id="PF10883">
    <property type="entry name" value="DUF2681"/>
    <property type="match status" value="1"/>
</dbReference>
<evidence type="ECO:0000256" key="1">
    <source>
        <dbReference type="SAM" id="Coils"/>
    </source>
</evidence>
<dbReference type="AlphaFoldDB" id="A0A4R1FQX1"/>
<sequence>MTMLLTGILLLGGLAGFAYWKIGSLTRQLQKQQQALNQIKAEAAALNKELKNAKLAKKIAQTHRTLSDDDINRQLRKQGALRD</sequence>
<protein>
    <submittedName>
        <fullName evidence="2">Uncharacterized protein DUF2681</fullName>
    </submittedName>
</protein>
<keyword evidence="1" id="KW-0175">Coiled coil</keyword>
<comment type="caution">
    <text evidence="2">The sequence shown here is derived from an EMBL/GenBank/DDBJ whole genome shotgun (WGS) entry which is preliminary data.</text>
</comment>
<gene>
    <name evidence="2" type="ORF">EV694_1947</name>
</gene>
<reference evidence="2 3" key="1">
    <citation type="submission" date="2019-03" db="EMBL/GenBank/DDBJ databases">
        <title>Genomic Encyclopedia of Type Strains, Phase IV (KMG-IV): sequencing the most valuable type-strain genomes for metagenomic binning, comparative biology and taxonomic classification.</title>
        <authorList>
            <person name="Goeker M."/>
        </authorList>
    </citation>
    <scope>NUCLEOTIDE SEQUENCE [LARGE SCALE GENOMIC DNA]</scope>
    <source>
        <strain evidence="2 3">DSM 15534</strain>
    </source>
</reference>